<dbReference type="AlphaFoldDB" id="X1DIP5"/>
<accession>X1DIP5</accession>
<gene>
    <name evidence="1" type="ORF">S01H4_67213</name>
</gene>
<proteinExistence type="predicted"/>
<sequence>YLGFIAADGPQGPSYKTKPGMIYIAQRAKAMIVPLTIKAH</sequence>
<reference evidence="1" key="1">
    <citation type="journal article" date="2014" name="Front. Microbiol.">
        <title>High frequency of phylogenetically diverse reductive dehalogenase-homologous genes in deep subseafloor sedimentary metagenomes.</title>
        <authorList>
            <person name="Kawai M."/>
            <person name="Futagami T."/>
            <person name="Toyoda A."/>
            <person name="Takaki Y."/>
            <person name="Nishi S."/>
            <person name="Hori S."/>
            <person name="Arai W."/>
            <person name="Tsubouchi T."/>
            <person name="Morono Y."/>
            <person name="Uchiyama I."/>
            <person name="Ito T."/>
            <person name="Fujiyama A."/>
            <person name="Inagaki F."/>
            <person name="Takami H."/>
        </authorList>
    </citation>
    <scope>NUCLEOTIDE SEQUENCE</scope>
    <source>
        <strain evidence="1">Expedition CK06-06</strain>
    </source>
</reference>
<protein>
    <submittedName>
        <fullName evidence="1">Uncharacterized protein</fullName>
    </submittedName>
</protein>
<comment type="caution">
    <text evidence="1">The sequence shown here is derived from an EMBL/GenBank/DDBJ whole genome shotgun (WGS) entry which is preliminary data.</text>
</comment>
<feature type="non-terminal residue" evidence="1">
    <location>
        <position position="40"/>
    </location>
</feature>
<dbReference type="EMBL" id="BART01042131">
    <property type="protein sequence ID" value="GAH20761.1"/>
    <property type="molecule type" value="Genomic_DNA"/>
</dbReference>
<feature type="non-terminal residue" evidence="1">
    <location>
        <position position="1"/>
    </location>
</feature>
<evidence type="ECO:0000313" key="1">
    <source>
        <dbReference type="EMBL" id="GAH20761.1"/>
    </source>
</evidence>
<organism evidence="1">
    <name type="scientific">marine sediment metagenome</name>
    <dbReference type="NCBI Taxonomy" id="412755"/>
    <lineage>
        <taxon>unclassified sequences</taxon>
        <taxon>metagenomes</taxon>
        <taxon>ecological metagenomes</taxon>
    </lineage>
</organism>
<name>X1DIP5_9ZZZZ</name>